<dbReference type="RefSeq" id="WP_343165201.1">
    <property type="nucleotide sequence ID" value="NZ_JBHRSV010000026.1"/>
</dbReference>
<keyword evidence="6" id="KW-1185">Reference proteome</keyword>
<keyword evidence="1" id="KW-0547">Nucleotide-binding</keyword>
<sequence>MTFSGPSLTEVMAQVRRDLGPDAVIISTGNRPGGGIEVRAAAEGPRFGEVRDAPRLRASRESETQRRARPSPEDDNHLAEILSFHGVPQRAADALAKAARQFEDRGDTAALAAALEARYRFRPCPPVSERPLLIAGAPGSGKTSVLAKLAARAVAEGAQPLLVSADPERAGAEARLRELAGKLRLEFASCDDPRELAQLADRADAPLLIDAPASNPFDVDDLDMLHAFAAPSDAEIIAVIEAGQSAEDAGDAAAMFAAIGANRVILTKLDCARRLGAVVAAGEAGLAYGQISASPYIGSGLAPATPLRLARTLLDERDLPDGGNEGEE</sequence>
<evidence type="ECO:0000256" key="1">
    <source>
        <dbReference type="ARBA" id="ARBA00022741"/>
    </source>
</evidence>
<dbReference type="InterPro" id="IPR027417">
    <property type="entry name" value="P-loop_NTPase"/>
</dbReference>
<dbReference type="Gene3D" id="3.40.50.300">
    <property type="entry name" value="P-loop containing nucleotide triphosphate hydrolases"/>
    <property type="match status" value="1"/>
</dbReference>
<evidence type="ECO:0000259" key="4">
    <source>
        <dbReference type="SMART" id="SM00962"/>
    </source>
</evidence>
<evidence type="ECO:0000313" key="6">
    <source>
        <dbReference type="Proteomes" id="UP001595379"/>
    </source>
</evidence>
<reference evidence="6" key="1">
    <citation type="journal article" date="2019" name="Int. J. Syst. Evol. Microbiol.">
        <title>The Global Catalogue of Microorganisms (GCM) 10K type strain sequencing project: providing services to taxonomists for standard genome sequencing and annotation.</title>
        <authorList>
            <consortium name="The Broad Institute Genomics Platform"/>
            <consortium name="The Broad Institute Genome Sequencing Center for Infectious Disease"/>
            <person name="Wu L."/>
            <person name="Ma J."/>
        </authorList>
    </citation>
    <scope>NUCLEOTIDE SEQUENCE [LARGE SCALE GENOMIC DNA]</scope>
    <source>
        <strain evidence="6">KCTC 52487</strain>
    </source>
</reference>
<accession>A0ABV6ZZW8</accession>
<feature type="compositionally biased region" description="Basic and acidic residues" evidence="3">
    <location>
        <begin position="46"/>
        <end position="75"/>
    </location>
</feature>
<proteinExistence type="predicted"/>
<name>A0ABV6ZZW8_9PROT</name>
<organism evidence="5 6">
    <name type="scientific">Hyphobacterium vulgare</name>
    <dbReference type="NCBI Taxonomy" id="1736751"/>
    <lineage>
        <taxon>Bacteria</taxon>
        <taxon>Pseudomonadati</taxon>
        <taxon>Pseudomonadota</taxon>
        <taxon>Alphaproteobacteria</taxon>
        <taxon>Maricaulales</taxon>
        <taxon>Maricaulaceae</taxon>
        <taxon>Hyphobacterium</taxon>
    </lineage>
</organism>
<dbReference type="InterPro" id="IPR000897">
    <property type="entry name" value="SRP54_GTPase_dom"/>
</dbReference>
<dbReference type="Proteomes" id="UP001595379">
    <property type="component" value="Unassembled WGS sequence"/>
</dbReference>
<protein>
    <submittedName>
        <fullName evidence="5">Flagellar biosynthesis-like protein (FlhF)</fullName>
    </submittedName>
</protein>
<evidence type="ECO:0000256" key="3">
    <source>
        <dbReference type="SAM" id="MobiDB-lite"/>
    </source>
</evidence>
<dbReference type="SMART" id="SM00962">
    <property type="entry name" value="SRP54"/>
    <property type="match status" value="1"/>
</dbReference>
<keyword evidence="2" id="KW-0342">GTP-binding</keyword>
<feature type="domain" description="SRP54-type proteins GTP-binding" evidence="4">
    <location>
        <begin position="129"/>
        <end position="315"/>
    </location>
</feature>
<evidence type="ECO:0000256" key="2">
    <source>
        <dbReference type="ARBA" id="ARBA00023134"/>
    </source>
</evidence>
<dbReference type="EMBL" id="JBHRSV010000026">
    <property type="protein sequence ID" value="MFC2926877.1"/>
    <property type="molecule type" value="Genomic_DNA"/>
</dbReference>
<evidence type="ECO:0000313" key="5">
    <source>
        <dbReference type="EMBL" id="MFC2926877.1"/>
    </source>
</evidence>
<feature type="region of interest" description="Disordered" evidence="3">
    <location>
        <begin position="29"/>
        <end position="75"/>
    </location>
</feature>
<dbReference type="Pfam" id="PF00448">
    <property type="entry name" value="SRP54"/>
    <property type="match status" value="1"/>
</dbReference>
<gene>
    <name evidence="5" type="ORF">ACFOOR_12235</name>
</gene>
<dbReference type="SUPFAM" id="SSF52540">
    <property type="entry name" value="P-loop containing nucleoside triphosphate hydrolases"/>
    <property type="match status" value="1"/>
</dbReference>
<comment type="caution">
    <text evidence="5">The sequence shown here is derived from an EMBL/GenBank/DDBJ whole genome shotgun (WGS) entry which is preliminary data.</text>
</comment>